<feature type="non-terminal residue" evidence="1">
    <location>
        <position position="51"/>
    </location>
</feature>
<evidence type="ECO:0000313" key="1">
    <source>
        <dbReference type="EMBL" id="CAG8831092.1"/>
    </source>
</evidence>
<gene>
    <name evidence="1" type="ORF">CPELLU_LOCUS20690</name>
</gene>
<reference evidence="1" key="1">
    <citation type="submission" date="2021-06" db="EMBL/GenBank/DDBJ databases">
        <authorList>
            <person name="Kallberg Y."/>
            <person name="Tangrot J."/>
            <person name="Rosling A."/>
        </authorList>
    </citation>
    <scope>NUCLEOTIDE SEQUENCE</scope>
    <source>
        <strain evidence="1">FL966</strain>
    </source>
</reference>
<dbReference type="Proteomes" id="UP000789759">
    <property type="component" value="Unassembled WGS sequence"/>
</dbReference>
<dbReference type="EMBL" id="CAJVQA010065400">
    <property type="protein sequence ID" value="CAG8831092.1"/>
    <property type="molecule type" value="Genomic_DNA"/>
</dbReference>
<keyword evidence="2" id="KW-1185">Reference proteome</keyword>
<sequence>FYKIDKNLKDEIDYIIKFNGNYNSNLNKISYKEGEEKYQFEKGSEEELINK</sequence>
<evidence type="ECO:0000313" key="2">
    <source>
        <dbReference type="Proteomes" id="UP000789759"/>
    </source>
</evidence>
<accession>A0A9N9KK87</accession>
<proteinExistence type="predicted"/>
<name>A0A9N9KK87_9GLOM</name>
<organism evidence="1 2">
    <name type="scientific">Cetraspora pellucida</name>
    <dbReference type="NCBI Taxonomy" id="1433469"/>
    <lineage>
        <taxon>Eukaryota</taxon>
        <taxon>Fungi</taxon>
        <taxon>Fungi incertae sedis</taxon>
        <taxon>Mucoromycota</taxon>
        <taxon>Glomeromycotina</taxon>
        <taxon>Glomeromycetes</taxon>
        <taxon>Diversisporales</taxon>
        <taxon>Gigasporaceae</taxon>
        <taxon>Cetraspora</taxon>
    </lineage>
</organism>
<feature type="non-terminal residue" evidence="1">
    <location>
        <position position="1"/>
    </location>
</feature>
<comment type="caution">
    <text evidence="1">The sequence shown here is derived from an EMBL/GenBank/DDBJ whole genome shotgun (WGS) entry which is preliminary data.</text>
</comment>
<dbReference type="AlphaFoldDB" id="A0A9N9KK87"/>
<protein>
    <submittedName>
        <fullName evidence="1">20979_t:CDS:1</fullName>
    </submittedName>
</protein>